<dbReference type="PANTHER" id="PTHR11851">
    <property type="entry name" value="METALLOPROTEASE"/>
    <property type="match status" value="1"/>
</dbReference>
<reference evidence="6 7" key="1">
    <citation type="submission" date="2018-06" db="EMBL/GenBank/DDBJ databases">
        <authorList>
            <consortium name="Pathogen Informatics"/>
            <person name="Doyle S."/>
        </authorList>
    </citation>
    <scope>NUCLEOTIDE SEQUENCE [LARGE SCALE GENOMIC DNA]</scope>
    <source>
        <strain evidence="6 7">NCTC12714</strain>
    </source>
</reference>
<feature type="domain" description="Peptidase M16 C-terminal" evidence="5">
    <location>
        <begin position="196"/>
        <end position="371"/>
    </location>
</feature>
<dbReference type="EMBL" id="UGJE01000002">
    <property type="protein sequence ID" value="STQ85843.1"/>
    <property type="molecule type" value="Genomic_DNA"/>
</dbReference>
<feature type="domain" description="Peptidase M16 N-terminal" evidence="4">
    <location>
        <begin position="54"/>
        <end position="164"/>
    </location>
</feature>
<dbReference type="Pfam" id="PF00675">
    <property type="entry name" value="Peptidase_M16"/>
    <property type="match status" value="1"/>
</dbReference>
<dbReference type="SUPFAM" id="SSF63411">
    <property type="entry name" value="LuxS/MPP-like metallohydrolase"/>
    <property type="match status" value="2"/>
</dbReference>
<dbReference type="PANTHER" id="PTHR11851:SF49">
    <property type="entry name" value="MITOCHONDRIAL-PROCESSING PEPTIDASE SUBUNIT ALPHA"/>
    <property type="match status" value="1"/>
</dbReference>
<evidence type="ECO:0000256" key="3">
    <source>
        <dbReference type="RuleBase" id="RU004447"/>
    </source>
</evidence>
<evidence type="ECO:0000256" key="1">
    <source>
        <dbReference type="ARBA" id="ARBA00001947"/>
    </source>
</evidence>
<dbReference type="InterPro" id="IPR050361">
    <property type="entry name" value="MPP/UQCRC_Complex"/>
</dbReference>
<protein>
    <submittedName>
        <fullName evidence="6">Putative zinc protease</fullName>
        <ecNumber evidence="6">3.4.24.-</ecNumber>
    </submittedName>
</protein>
<dbReference type="EC" id="3.4.24.-" evidence="6"/>
<dbReference type="GO" id="GO:0004222">
    <property type="term" value="F:metalloendopeptidase activity"/>
    <property type="evidence" value="ECO:0007669"/>
    <property type="project" value="InterPro"/>
</dbReference>
<keyword evidence="6" id="KW-0378">Hydrolase</keyword>
<dbReference type="Gene3D" id="3.30.830.10">
    <property type="entry name" value="Metalloenzyme, LuxS/M16 peptidase-like"/>
    <property type="match status" value="2"/>
</dbReference>
<dbReference type="PROSITE" id="PS00143">
    <property type="entry name" value="INSULINASE"/>
    <property type="match status" value="1"/>
</dbReference>
<comment type="similarity">
    <text evidence="2 3">Belongs to the peptidase M16 family.</text>
</comment>
<proteinExistence type="inferred from homology"/>
<dbReference type="InterPro" id="IPR011765">
    <property type="entry name" value="Pept_M16_N"/>
</dbReference>
<comment type="cofactor">
    <cofactor evidence="1">
        <name>Zn(2+)</name>
        <dbReference type="ChEBI" id="CHEBI:29105"/>
    </cofactor>
</comment>
<dbReference type="AlphaFoldDB" id="A0A377PW37"/>
<keyword evidence="7" id="KW-1185">Reference proteome</keyword>
<evidence type="ECO:0000259" key="4">
    <source>
        <dbReference type="Pfam" id="PF00675"/>
    </source>
</evidence>
<accession>A0A377PW37</accession>
<dbReference type="GO" id="GO:0046872">
    <property type="term" value="F:metal ion binding"/>
    <property type="evidence" value="ECO:0007669"/>
    <property type="project" value="InterPro"/>
</dbReference>
<dbReference type="InterPro" id="IPR001431">
    <property type="entry name" value="Pept_M16_Zn_BS"/>
</dbReference>
<evidence type="ECO:0000313" key="7">
    <source>
        <dbReference type="Proteomes" id="UP000255139"/>
    </source>
</evidence>
<dbReference type="InterPro" id="IPR011249">
    <property type="entry name" value="Metalloenz_LuxS/M16"/>
</dbReference>
<dbReference type="GO" id="GO:0006508">
    <property type="term" value="P:proteolysis"/>
    <property type="evidence" value="ECO:0007669"/>
    <property type="project" value="UniProtKB-KW"/>
</dbReference>
<evidence type="ECO:0000313" key="6">
    <source>
        <dbReference type="EMBL" id="STQ85843.1"/>
    </source>
</evidence>
<dbReference type="InterPro" id="IPR007863">
    <property type="entry name" value="Peptidase_M16_C"/>
</dbReference>
<name>A0A377PW37_9HELI</name>
<dbReference type="Pfam" id="PF05193">
    <property type="entry name" value="Peptidase_M16_C"/>
    <property type="match status" value="1"/>
</dbReference>
<organism evidence="6 7">
    <name type="scientific">Helicobacter muridarum</name>
    <dbReference type="NCBI Taxonomy" id="216"/>
    <lineage>
        <taxon>Bacteria</taxon>
        <taxon>Pseudomonadati</taxon>
        <taxon>Campylobacterota</taxon>
        <taxon>Epsilonproteobacteria</taxon>
        <taxon>Campylobacterales</taxon>
        <taxon>Helicobacteraceae</taxon>
        <taxon>Helicobacter</taxon>
    </lineage>
</organism>
<gene>
    <name evidence="6" type="ORF">NCTC12714_00631</name>
</gene>
<evidence type="ECO:0000256" key="2">
    <source>
        <dbReference type="ARBA" id="ARBA00007261"/>
    </source>
</evidence>
<sequence length="439" mass="49635">MFGFISNIYRILFLGVFMSSFAFCDVLPKHEAITLENGLQVVVIPLDNKSGVIETNVFYKVGSRNEVMGKSGMAHMLEHLNFKSTKNLKAGEFDEIVKKMGGSDNASTSFDYTRYYIRSSKHNLSKSLELFSELMQNLMFVDSEFQSERDVVVQERLWRTDNSPSGYLFFRFFNTAYVYHPYHWTPIGFMNDIQSWKLEDIKAFHSLYYQPQNAIIVVAGDIESSVVFNEAKKYFSEIKNTAIIPDVNIVEPKQDGAREAYIKKDTGGIEWLMMGFKIPKFNHEDQVALEAIADILGGGKSSVLTALLTDKLKLASSVSVYNMDLVDDGMFIIIVTGNVGVKAVDLKAEILKEIEKLKKSLIADEKLNKVKINTRASFIYSMESASSVAGLFGSYLVRGDIEPLLSYEKNLNELDSKKLQEVVNKYFTIDNSTTLIMTN</sequence>
<keyword evidence="6" id="KW-0645">Protease</keyword>
<evidence type="ECO:0000259" key="5">
    <source>
        <dbReference type="Pfam" id="PF05193"/>
    </source>
</evidence>
<dbReference type="Proteomes" id="UP000255139">
    <property type="component" value="Unassembled WGS sequence"/>
</dbReference>